<name>A0ABU7RYU8_9ACTN</name>
<dbReference type="Proteomes" id="UP001332243">
    <property type="component" value="Unassembled WGS sequence"/>
</dbReference>
<sequence length="272" mass="29732">MSPAPCSRHLCWSYDDPAAFDARARDFLAEGLAAGERVWYVGPEEPDRLVERLRDVAGLPDALRRGAARLVSTTTAYADRVVDPPAQVAAYAAATDEALASGYTGFRVVAEATALVRTPTQLAAFTRYEHLIDRYMRIRPMSAICAYHRPELGDRAIAELACLHPETNAEDVLFRLHACAPGDGVAAISGELDKLHQELFMTALERADLTPVDGELVVQAAALRFVDHRCLLHLREYGRSRGAEVVLRTGRNSAGRLIDLLGLTGIRVEAAR</sequence>
<proteinExistence type="predicted"/>
<evidence type="ECO:0000259" key="1">
    <source>
        <dbReference type="Pfam" id="PF14417"/>
    </source>
</evidence>
<dbReference type="EMBL" id="JAZGQK010000021">
    <property type="protein sequence ID" value="MEE6261575.1"/>
    <property type="molecule type" value="Genomic_DNA"/>
</dbReference>
<evidence type="ECO:0000313" key="2">
    <source>
        <dbReference type="EMBL" id="MEE6261575.1"/>
    </source>
</evidence>
<keyword evidence="3" id="KW-1185">Reference proteome</keyword>
<comment type="caution">
    <text evidence="2">The sequence shown here is derived from an EMBL/GenBank/DDBJ whole genome shotgun (WGS) entry which is preliminary data.</text>
</comment>
<dbReference type="Pfam" id="PF14417">
    <property type="entry name" value="MEDS"/>
    <property type="match status" value="1"/>
</dbReference>
<dbReference type="RefSeq" id="WP_331216658.1">
    <property type="nucleotide sequence ID" value="NZ_JAZGQK010000021.1"/>
</dbReference>
<evidence type="ECO:0000313" key="3">
    <source>
        <dbReference type="Proteomes" id="UP001332243"/>
    </source>
</evidence>
<protein>
    <submittedName>
        <fullName evidence="2">MEDS domain-containing protein</fullName>
    </submittedName>
</protein>
<organism evidence="2 3">
    <name type="scientific">Plantactinospora sonchi</name>
    <dbReference type="NCBI Taxonomy" id="1544735"/>
    <lineage>
        <taxon>Bacteria</taxon>
        <taxon>Bacillati</taxon>
        <taxon>Actinomycetota</taxon>
        <taxon>Actinomycetes</taxon>
        <taxon>Micromonosporales</taxon>
        <taxon>Micromonosporaceae</taxon>
        <taxon>Plantactinospora</taxon>
    </lineage>
</organism>
<dbReference type="InterPro" id="IPR025847">
    <property type="entry name" value="MEDS_domain"/>
</dbReference>
<reference evidence="2 3" key="1">
    <citation type="submission" date="2024-01" db="EMBL/GenBank/DDBJ databases">
        <title>Genome insights into Plantactinospora sonchi sp. nov.</title>
        <authorList>
            <person name="Wang L."/>
        </authorList>
    </citation>
    <scope>NUCLEOTIDE SEQUENCE [LARGE SCALE GENOMIC DNA]</scope>
    <source>
        <strain evidence="2 3">NEAU-QY2</strain>
    </source>
</reference>
<accession>A0ABU7RYU8</accession>
<feature type="domain" description="MEDS" evidence="1">
    <location>
        <begin position="8"/>
        <end position="165"/>
    </location>
</feature>
<gene>
    <name evidence="2" type="ORF">V1633_24115</name>
</gene>